<reference evidence="4" key="2">
    <citation type="submission" date="2017-12" db="EMBL/GenBank/DDBJ databases">
        <authorList>
            <person name="Yu X.-Y."/>
        </authorList>
    </citation>
    <scope>NUCLEOTIDE SEQUENCE [LARGE SCALE GENOMIC DNA]</scope>
    <source>
        <strain evidence="4">ZYSR67-Z</strain>
    </source>
</reference>
<dbReference type="Proteomes" id="UP000242861">
    <property type="component" value="Unassembled WGS sequence"/>
</dbReference>
<proteinExistence type="predicted"/>
<dbReference type="AlphaFoldDB" id="A0A2I0CT73"/>
<dbReference type="EMBL" id="BMDE01000003">
    <property type="protein sequence ID" value="GGH91940.1"/>
    <property type="molecule type" value="Genomic_DNA"/>
</dbReference>
<accession>A0A2I0CT73</accession>
<feature type="transmembrane region" description="Helical" evidence="1">
    <location>
        <begin position="39"/>
        <end position="57"/>
    </location>
</feature>
<name>A0A2I0CT73_9PSED</name>
<dbReference type="EMBL" id="PIYS01000003">
    <property type="protein sequence ID" value="PKF72540.1"/>
    <property type="molecule type" value="Genomic_DNA"/>
</dbReference>
<reference evidence="2" key="5">
    <citation type="submission" date="2024-05" db="EMBL/GenBank/DDBJ databases">
        <authorList>
            <person name="Sun Q."/>
            <person name="Sedlacek I."/>
        </authorList>
    </citation>
    <scope>NUCLEOTIDE SEQUENCE</scope>
    <source>
        <strain evidence="2">CCM 8778</strain>
    </source>
</reference>
<keyword evidence="5" id="KW-1185">Reference proteome</keyword>
<keyword evidence="1" id="KW-0812">Transmembrane</keyword>
<evidence type="ECO:0000313" key="3">
    <source>
        <dbReference type="EMBL" id="PKF72540.1"/>
    </source>
</evidence>
<keyword evidence="1" id="KW-0472">Membrane</keyword>
<comment type="caution">
    <text evidence="3">The sequence shown here is derived from an EMBL/GenBank/DDBJ whole genome shotgun (WGS) entry which is preliminary data.</text>
</comment>
<gene>
    <name evidence="3" type="ORF">CW360_02120</name>
    <name evidence="2" type="ORF">GCM10007363_13070</name>
</gene>
<reference evidence="3" key="3">
    <citation type="submission" date="2017-12" db="EMBL/GenBank/DDBJ databases">
        <authorList>
            <person name="Hurst M.R.H."/>
        </authorList>
    </citation>
    <scope>NUCLEOTIDE SEQUENCE [LARGE SCALE GENOMIC DNA]</scope>
    <source>
        <strain evidence="3">ZYSR67-Z</strain>
    </source>
</reference>
<protein>
    <recommendedName>
        <fullName evidence="6">Multidrug transporter</fullName>
    </recommendedName>
</protein>
<dbReference type="RefSeq" id="WP_093986862.1">
    <property type="nucleotide sequence ID" value="NZ_BMDE01000003.1"/>
</dbReference>
<evidence type="ECO:0000313" key="2">
    <source>
        <dbReference type="EMBL" id="GGH91940.1"/>
    </source>
</evidence>
<evidence type="ECO:0000313" key="5">
    <source>
        <dbReference type="Proteomes" id="UP000655550"/>
    </source>
</evidence>
<sequence>MQYYALAIGIAVLALLLAWQAAAMLLRSNWLLGWLRGSAGLALLAGAGVIGVVGYDLHSYQMLPADRPLLTLTFQADGDKDYRVTLLEGSEMREVRLQGDLWQLDVRLLRWKSLAALIGLQPGYRLERLSGRFLSIEEQQLASHTEVSLAQSPYGVDFWRWLRSRQGDLYVVTPEAQRVTYLPLADGAAYSVSLSAAGLLAQPLNQAANEALANWR</sequence>
<reference evidence="5" key="4">
    <citation type="journal article" date="2019" name="Int. J. Syst. Evol. Microbiol.">
        <title>The Global Catalogue of Microorganisms (GCM) 10K type strain sequencing project: providing services to taxonomists for standard genome sequencing and annotation.</title>
        <authorList>
            <consortium name="The Broad Institute Genomics Platform"/>
            <consortium name="The Broad Institute Genome Sequencing Center for Infectious Disease"/>
            <person name="Wu L."/>
            <person name="Ma J."/>
        </authorList>
    </citation>
    <scope>NUCLEOTIDE SEQUENCE [LARGE SCALE GENOMIC DNA]</scope>
    <source>
        <strain evidence="5">CCM 8778</strain>
    </source>
</reference>
<keyword evidence="1" id="KW-1133">Transmembrane helix</keyword>
<dbReference type="Proteomes" id="UP000655550">
    <property type="component" value="Unassembled WGS sequence"/>
</dbReference>
<evidence type="ECO:0008006" key="6">
    <source>
        <dbReference type="Google" id="ProtNLM"/>
    </source>
</evidence>
<organism evidence="3 4">
    <name type="scientific">Pseudomonas fluvialis</name>
    <dbReference type="NCBI Taxonomy" id="1793966"/>
    <lineage>
        <taxon>Bacteria</taxon>
        <taxon>Pseudomonadati</taxon>
        <taxon>Pseudomonadota</taxon>
        <taxon>Gammaproteobacteria</taxon>
        <taxon>Pseudomonadales</taxon>
        <taxon>Pseudomonadaceae</taxon>
        <taxon>Pseudomonas</taxon>
    </lineage>
</organism>
<reference evidence="2" key="1">
    <citation type="journal article" date="2014" name="Int. J. Syst. Evol. Microbiol.">
        <title>Complete genome of a new Firmicutes species belonging to the dominant human colonic microbiota ('Ruminococcus bicirculans') reveals two chromosomes and a selective capacity to utilize plant glucans.</title>
        <authorList>
            <consortium name="NISC Comparative Sequencing Program"/>
            <person name="Wegmann U."/>
            <person name="Louis P."/>
            <person name="Goesmann A."/>
            <person name="Henrissat B."/>
            <person name="Duncan S.H."/>
            <person name="Flint H.J."/>
        </authorList>
    </citation>
    <scope>NUCLEOTIDE SEQUENCE</scope>
    <source>
        <strain evidence="2">CCM 8778</strain>
    </source>
</reference>
<evidence type="ECO:0000313" key="4">
    <source>
        <dbReference type="Proteomes" id="UP000242861"/>
    </source>
</evidence>
<evidence type="ECO:0000256" key="1">
    <source>
        <dbReference type="SAM" id="Phobius"/>
    </source>
</evidence>